<organism evidence="2 3">
    <name type="scientific">Cyclotella atomus</name>
    <dbReference type="NCBI Taxonomy" id="382360"/>
    <lineage>
        <taxon>Eukaryota</taxon>
        <taxon>Sar</taxon>
        <taxon>Stramenopiles</taxon>
        <taxon>Ochrophyta</taxon>
        <taxon>Bacillariophyta</taxon>
        <taxon>Coscinodiscophyceae</taxon>
        <taxon>Thalassiosirophycidae</taxon>
        <taxon>Stephanodiscales</taxon>
        <taxon>Stephanodiscaceae</taxon>
        <taxon>Cyclotella</taxon>
    </lineage>
</organism>
<evidence type="ECO:0008006" key="4">
    <source>
        <dbReference type="Google" id="ProtNLM"/>
    </source>
</evidence>
<proteinExistence type="predicted"/>
<keyword evidence="1" id="KW-1133">Transmembrane helix</keyword>
<evidence type="ECO:0000313" key="3">
    <source>
        <dbReference type="Proteomes" id="UP001530400"/>
    </source>
</evidence>
<sequence length="99" mass="11461">MLQNNCIILCVHLFTDCIVSWFIYYWMEGGRDNAIFICLALTSQSSLEGSFTHKITTSEHWNKQVVLQNLNDRSELDYDTIHIAQTMTSVANRLQNCSR</sequence>
<keyword evidence="1" id="KW-0472">Membrane</keyword>
<keyword evidence="3" id="KW-1185">Reference proteome</keyword>
<dbReference type="EMBL" id="JALLPJ020000008">
    <property type="protein sequence ID" value="KAL3805260.1"/>
    <property type="molecule type" value="Genomic_DNA"/>
</dbReference>
<dbReference type="AlphaFoldDB" id="A0ABD3R9T9"/>
<dbReference type="Proteomes" id="UP001530400">
    <property type="component" value="Unassembled WGS sequence"/>
</dbReference>
<accession>A0ABD3R9T9</accession>
<comment type="caution">
    <text evidence="2">The sequence shown here is derived from an EMBL/GenBank/DDBJ whole genome shotgun (WGS) entry which is preliminary data.</text>
</comment>
<feature type="transmembrane region" description="Helical" evidence="1">
    <location>
        <begin position="7"/>
        <end position="27"/>
    </location>
</feature>
<reference evidence="2 3" key="1">
    <citation type="submission" date="2024-10" db="EMBL/GenBank/DDBJ databases">
        <title>Updated reference genomes for cyclostephanoid diatoms.</title>
        <authorList>
            <person name="Roberts W.R."/>
            <person name="Alverson A.J."/>
        </authorList>
    </citation>
    <scope>NUCLEOTIDE SEQUENCE [LARGE SCALE GENOMIC DNA]</scope>
    <source>
        <strain evidence="2 3">AJA010-31</strain>
    </source>
</reference>
<keyword evidence="1" id="KW-0812">Transmembrane</keyword>
<evidence type="ECO:0000256" key="1">
    <source>
        <dbReference type="SAM" id="Phobius"/>
    </source>
</evidence>
<name>A0ABD3R9T9_9STRA</name>
<gene>
    <name evidence="2" type="ORF">ACHAWO_003203</name>
</gene>
<evidence type="ECO:0000313" key="2">
    <source>
        <dbReference type="EMBL" id="KAL3805260.1"/>
    </source>
</evidence>
<protein>
    <recommendedName>
        <fullName evidence="4">Secreted protein</fullName>
    </recommendedName>
</protein>